<dbReference type="InterPro" id="IPR058240">
    <property type="entry name" value="rSAM_sf"/>
</dbReference>
<name>A0A9W6DFR3_9FIRM</name>
<dbReference type="Pfam" id="PF20903">
    <property type="entry name" value="SPL"/>
    <property type="match status" value="1"/>
</dbReference>
<dbReference type="GO" id="GO:0051539">
    <property type="term" value="F:4 iron, 4 sulfur cluster binding"/>
    <property type="evidence" value="ECO:0007669"/>
    <property type="project" value="TreeGrafter"/>
</dbReference>
<dbReference type="Gene3D" id="3.40.50.12110">
    <property type="match status" value="1"/>
</dbReference>
<dbReference type="Proteomes" id="UP001144256">
    <property type="component" value="Unassembled WGS sequence"/>
</dbReference>
<organism evidence="1 2">
    <name type="scientific">Vallitalea longa</name>
    <dbReference type="NCBI Taxonomy" id="2936439"/>
    <lineage>
        <taxon>Bacteria</taxon>
        <taxon>Bacillati</taxon>
        <taxon>Bacillota</taxon>
        <taxon>Clostridia</taxon>
        <taxon>Lachnospirales</taxon>
        <taxon>Vallitaleaceae</taxon>
        <taxon>Vallitalea</taxon>
    </lineage>
</organism>
<protein>
    <recommendedName>
        <fullName evidence="3">Spore photoproduct lyase</fullName>
    </recommendedName>
</protein>
<sequence>MDYFIPEKVLYEKKIIEYDLGKKLFERYKNMDIEMIPIEKHHDVEFIKKAPDEKFVEFKKYLVLGIRKSLQLSPNKLSADFIVPFTSSGCSAMCTYCYLVCNFFKGSYLRIFVNRDEMINSVKRKIKQVGEKKIYEIGSTSDMVLENTITGNLKWAIEQFGQLENATCTFATKFSMVDDLLDAKHNGNTQMRISVNPDYIIKKVEIGTSKLTDRINAANKMFNAGYRVGVNIAPIILLDNWQDMYREMLEQLSNNLNPQLKKQLFFELIFMTYGYANDTINSVALKGVLNVFERDKMCPKGRGKFCYDLNLREDAAIYFKDLIGHYFPDATISYIV</sequence>
<dbReference type="PANTHER" id="PTHR37822:SF2">
    <property type="entry name" value="SPORE PHOTOPRODUCT LYASE"/>
    <property type="match status" value="1"/>
</dbReference>
<gene>
    <name evidence="1" type="ORF">SH1V18_21830</name>
</gene>
<dbReference type="RefSeq" id="WP_281815319.1">
    <property type="nucleotide sequence ID" value="NZ_BRLB01000005.1"/>
</dbReference>
<comment type="caution">
    <text evidence="1">The sequence shown here is derived from an EMBL/GenBank/DDBJ whole genome shotgun (WGS) entry which is preliminary data.</text>
</comment>
<dbReference type="SUPFAM" id="SSF102114">
    <property type="entry name" value="Radical SAM enzymes"/>
    <property type="match status" value="1"/>
</dbReference>
<evidence type="ECO:0000313" key="1">
    <source>
        <dbReference type="EMBL" id="GKX29703.1"/>
    </source>
</evidence>
<dbReference type="InterPro" id="IPR049539">
    <property type="entry name" value="SPL"/>
</dbReference>
<dbReference type="EMBL" id="BRLB01000005">
    <property type="protein sequence ID" value="GKX29703.1"/>
    <property type="molecule type" value="Genomic_DNA"/>
</dbReference>
<dbReference type="GO" id="GO:1904047">
    <property type="term" value="F:S-adenosyl-L-methionine binding"/>
    <property type="evidence" value="ECO:0007669"/>
    <property type="project" value="TreeGrafter"/>
</dbReference>
<dbReference type="GO" id="GO:0003913">
    <property type="term" value="F:DNA photolyase activity"/>
    <property type="evidence" value="ECO:0007669"/>
    <property type="project" value="TreeGrafter"/>
</dbReference>
<evidence type="ECO:0000313" key="2">
    <source>
        <dbReference type="Proteomes" id="UP001144256"/>
    </source>
</evidence>
<dbReference type="PANTHER" id="PTHR37822">
    <property type="entry name" value="SPORE PHOTOPRODUCT LYASE-RELATED"/>
    <property type="match status" value="1"/>
</dbReference>
<keyword evidence="2" id="KW-1185">Reference proteome</keyword>
<evidence type="ECO:0008006" key="3">
    <source>
        <dbReference type="Google" id="ProtNLM"/>
    </source>
</evidence>
<dbReference type="GO" id="GO:0042601">
    <property type="term" value="C:endospore-forming forespore"/>
    <property type="evidence" value="ECO:0007669"/>
    <property type="project" value="TreeGrafter"/>
</dbReference>
<reference evidence="1" key="1">
    <citation type="submission" date="2022-06" db="EMBL/GenBank/DDBJ databases">
        <title>Vallitalea longa sp. nov., an anaerobic bacterium isolated from marine sediment.</title>
        <authorList>
            <person name="Hirano S."/>
            <person name="Terahara T."/>
            <person name="Mori K."/>
            <person name="Hamada M."/>
            <person name="Matsumoto R."/>
            <person name="Kobayashi T."/>
        </authorList>
    </citation>
    <scope>NUCLEOTIDE SEQUENCE</scope>
    <source>
        <strain evidence="1">SH18-1</strain>
    </source>
</reference>
<dbReference type="Gene3D" id="3.80.30.30">
    <property type="match status" value="1"/>
</dbReference>
<dbReference type="AlphaFoldDB" id="A0A9W6DFR3"/>
<accession>A0A9W6DFR3</accession>
<proteinExistence type="predicted"/>